<dbReference type="GO" id="GO:0032259">
    <property type="term" value="P:methylation"/>
    <property type="evidence" value="ECO:0007669"/>
    <property type="project" value="UniProtKB-KW"/>
</dbReference>
<evidence type="ECO:0000313" key="2">
    <source>
        <dbReference type="Proteomes" id="UP000325081"/>
    </source>
</evidence>
<reference evidence="2" key="1">
    <citation type="journal article" date="2019" name="Curr. Biol.">
        <title>Genome Sequence of Striga asiatica Provides Insight into the Evolution of Plant Parasitism.</title>
        <authorList>
            <person name="Yoshida S."/>
            <person name="Kim S."/>
            <person name="Wafula E.K."/>
            <person name="Tanskanen J."/>
            <person name="Kim Y.M."/>
            <person name="Honaas L."/>
            <person name="Yang Z."/>
            <person name="Spallek T."/>
            <person name="Conn C.E."/>
            <person name="Ichihashi Y."/>
            <person name="Cheong K."/>
            <person name="Cui S."/>
            <person name="Der J.P."/>
            <person name="Gundlach H."/>
            <person name="Jiao Y."/>
            <person name="Hori C."/>
            <person name="Ishida J.K."/>
            <person name="Kasahara H."/>
            <person name="Kiba T."/>
            <person name="Kim M.S."/>
            <person name="Koo N."/>
            <person name="Laohavisit A."/>
            <person name="Lee Y.H."/>
            <person name="Lumba S."/>
            <person name="McCourt P."/>
            <person name="Mortimer J.C."/>
            <person name="Mutuku J.M."/>
            <person name="Nomura T."/>
            <person name="Sasaki-Sekimoto Y."/>
            <person name="Seto Y."/>
            <person name="Wang Y."/>
            <person name="Wakatake T."/>
            <person name="Sakakibara H."/>
            <person name="Demura T."/>
            <person name="Yamaguchi S."/>
            <person name="Yoneyama K."/>
            <person name="Manabe R.I."/>
            <person name="Nelson D.C."/>
            <person name="Schulman A.H."/>
            <person name="Timko M.P."/>
            <person name="dePamphilis C.W."/>
            <person name="Choi D."/>
            <person name="Shirasu K."/>
        </authorList>
    </citation>
    <scope>NUCLEOTIDE SEQUENCE [LARGE SCALE GENOMIC DNA]</scope>
    <source>
        <strain evidence="2">cv. UVA1</strain>
    </source>
</reference>
<keyword evidence="1" id="KW-0489">Methyltransferase</keyword>
<accession>A0A5A7RM47</accession>
<dbReference type="Proteomes" id="UP000325081">
    <property type="component" value="Unassembled WGS sequence"/>
</dbReference>
<keyword evidence="2" id="KW-1185">Reference proteome</keyword>
<dbReference type="AlphaFoldDB" id="A0A5A7RM47"/>
<protein>
    <submittedName>
        <fullName evidence="1">SET-domain containing protein lysinemethyltransferase family protein</fullName>
    </submittedName>
</protein>
<comment type="caution">
    <text evidence="1">The sequence shown here is derived from an EMBL/GenBank/DDBJ whole genome shotgun (WGS) entry which is preliminary data.</text>
</comment>
<sequence length="179" mass="19420">MVTEYEFLLIEKAFTIPCQYLDQLVDDSKKPFYRCACLPSAGLLCCHSRRCPHLGCRCGSCSDTFPYLFGALLLLFRASLAEWGGVSIWLLPSLGGSKSFAFFSPGSTRFPGVVAVGQMERWSIAVGDGLASSSLVLGVALGWCSWEGVPSGVLAGGLPAVRGCRRDKYRITTHLDKKI</sequence>
<dbReference type="GO" id="GO:0008168">
    <property type="term" value="F:methyltransferase activity"/>
    <property type="evidence" value="ECO:0007669"/>
    <property type="project" value="UniProtKB-KW"/>
</dbReference>
<gene>
    <name evidence="1" type="ORF">STAS_35674</name>
</gene>
<organism evidence="1 2">
    <name type="scientific">Striga asiatica</name>
    <name type="common">Asiatic witchweed</name>
    <name type="synonym">Buchnera asiatica</name>
    <dbReference type="NCBI Taxonomy" id="4170"/>
    <lineage>
        <taxon>Eukaryota</taxon>
        <taxon>Viridiplantae</taxon>
        <taxon>Streptophyta</taxon>
        <taxon>Embryophyta</taxon>
        <taxon>Tracheophyta</taxon>
        <taxon>Spermatophyta</taxon>
        <taxon>Magnoliopsida</taxon>
        <taxon>eudicotyledons</taxon>
        <taxon>Gunneridae</taxon>
        <taxon>Pentapetalae</taxon>
        <taxon>asterids</taxon>
        <taxon>lamiids</taxon>
        <taxon>Lamiales</taxon>
        <taxon>Orobanchaceae</taxon>
        <taxon>Buchnereae</taxon>
        <taxon>Striga</taxon>
    </lineage>
</organism>
<dbReference type="EMBL" id="BKCP01013625">
    <property type="protein sequence ID" value="GER57842.1"/>
    <property type="molecule type" value="Genomic_DNA"/>
</dbReference>
<keyword evidence="1" id="KW-0808">Transferase</keyword>
<evidence type="ECO:0000313" key="1">
    <source>
        <dbReference type="EMBL" id="GER57842.1"/>
    </source>
</evidence>
<name>A0A5A7RM47_STRAF</name>
<proteinExistence type="predicted"/>